<accession>A0A9B0WHP6</accession>
<evidence type="ECO:0000259" key="22">
    <source>
        <dbReference type="PROSITE" id="PS50207"/>
    </source>
</evidence>
<dbReference type="Gene3D" id="1.10.533.10">
    <property type="entry name" value="Death Domain, Fas"/>
    <property type="match status" value="1"/>
</dbReference>
<keyword evidence="4" id="KW-1003">Cell membrane</keyword>
<evidence type="ECO:0000256" key="5">
    <source>
        <dbReference type="ARBA" id="ARBA00022490"/>
    </source>
</evidence>
<dbReference type="InterPro" id="IPR016129">
    <property type="entry name" value="Caspase_his_AS"/>
</dbReference>
<dbReference type="GO" id="GO:0089720">
    <property type="term" value="F:caspase binding"/>
    <property type="evidence" value="ECO:0007669"/>
    <property type="project" value="TreeGrafter"/>
</dbReference>
<keyword evidence="9" id="KW-0788">Thiol protease</keyword>
<dbReference type="GO" id="GO:0004197">
    <property type="term" value="F:cysteine-type endopeptidase activity"/>
    <property type="evidence" value="ECO:0007669"/>
    <property type="project" value="InterPro"/>
</dbReference>
<dbReference type="GO" id="GO:0072557">
    <property type="term" value="C:IPAF inflammasome complex"/>
    <property type="evidence" value="ECO:0007669"/>
    <property type="project" value="TreeGrafter"/>
</dbReference>
<keyword evidence="25" id="KW-1185">Reference proteome</keyword>
<dbReference type="PROSITE" id="PS01122">
    <property type="entry name" value="CASPASE_CYS"/>
    <property type="match status" value="1"/>
</dbReference>
<keyword evidence="5" id="KW-0963">Cytoplasm</keyword>
<dbReference type="PROSITE" id="PS01121">
    <property type="entry name" value="CASPASE_HIS"/>
    <property type="match status" value="1"/>
</dbReference>
<evidence type="ECO:0000259" key="23">
    <source>
        <dbReference type="PROSITE" id="PS50208"/>
    </source>
</evidence>
<dbReference type="InterPro" id="IPR001315">
    <property type="entry name" value="CARD"/>
</dbReference>
<dbReference type="GO" id="GO:0006915">
    <property type="term" value="P:apoptotic process"/>
    <property type="evidence" value="ECO:0007669"/>
    <property type="project" value="UniProtKB-KW"/>
</dbReference>
<dbReference type="InterPro" id="IPR033139">
    <property type="entry name" value="Caspase_cys_AS"/>
</dbReference>
<name>A0A9B0WHP6_CHRAS</name>
<dbReference type="Gene3D" id="3.40.50.1460">
    <property type="match status" value="1"/>
</dbReference>
<dbReference type="Proteomes" id="UP000504623">
    <property type="component" value="Unplaced"/>
</dbReference>
<evidence type="ECO:0000256" key="19">
    <source>
        <dbReference type="ARBA" id="ARBA00081401"/>
    </source>
</evidence>
<comment type="subunit">
    <text evidence="14">Heterotetramer that consists of two anti-parallel arranged heterodimers, each one formed by a 20 kDa (Caspase-1 subunit p20) and a 10 kDa (Caspase-1 subunit p10) subunit.</text>
</comment>
<evidence type="ECO:0000256" key="14">
    <source>
        <dbReference type="ARBA" id="ARBA00063591"/>
    </source>
</evidence>
<organism evidence="25 26">
    <name type="scientific">Chrysochloris asiatica</name>
    <name type="common">Cape golden mole</name>
    <dbReference type="NCBI Taxonomy" id="185453"/>
    <lineage>
        <taxon>Eukaryota</taxon>
        <taxon>Metazoa</taxon>
        <taxon>Chordata</taxon>
        <taxon>Craniata</taxon>
        <taxon>Vertebrata</taxon>
        <taxon>Euteleostomi</taxon>
        <taxon>Mammalia</taxon>
        <taxon>Eutheria</taxon>
        <taxon>Afrotheria</taxon>
        <taxon>Chrysochloridae</taxon>
        <taxon>Chrysochlorinae</taxon>
        <taxon>Chrysochloris</taxon>
    </lineage>
</organism>
<dbReference type="Pfam" id="PF00619">
    <property type="entry name" value="CARD"/>
    <property type="match status" value="1"/>
</dbReference>
<dbReference type="InterPro" id="IPR002138">
    <property type="entry name" value="Pept_C14_p10"/>
</dbReference>
<evidence type="ECO:0000256" key="17">
    <source>
        <dbReference type="ARBA" id="ARBA00078083"/>
    </source>
</evidence>
<evidence type="ECO:0000256" key="6">
    <source>
        <dbReference type="ARBA" id="ARBA00022670"/>
    </source>
</evidence>
<dbReference type="InterPro" id="IPR002398">
    <property type="entry name" value="Pept_C14"/>
</dbReference>
<dbReference type="GeneID" id="102841261"/>
<dbReference type="InterPro" id="IPR029030">
    <property type="entry name" value="Caspase-like_dom_sf"/>
</dbReference>
<keyword evidence="6" id="KW-0645">Protease</keyword>
<dbReference type="InterPro" id="IPR011029">
    <property type="entry name" value="DEATH-like_dom_sf"/>
</dbReference>
<keyword evidence="7" id="KW-0053">Apoptosis</keyword>
<dbReference type="GO" id="GO:0005886">
    <property type="term" value="C:plasma membrane"/>
    <property type="evidence" value="ECO:0007669"/>
    <property type="project" value="UniProtKB-SubCell"/>
</dbReference>
<feature type="domain" description="Caspase family p10" evidence="22">
    <location>
        <begin position="393"/>
        <end position="477"/>
    </location>
</feature>
<comment type="similarity">
    <text evidence="3 21">Belongs to the peptidase C14A family.</text>
</comment>
<dbReference type="CDD" id="cd08325">
    <property type="entry name" value="CARD_CASP1-like"/>
    <property type="match status" value="1"/>
</dbReference>
<dbReference type="GO" id="GO:0006508">
    <property type="term" value="P:proteolysis"/>
    <property type="evidence" value="ECO:0007669"/>
    <property type="project" value="UniProtKB-KW"/>
</dbReference>
<dbReference type="FunFam" id="3.40.50.1460:FF:000007">
    <property type="entry name" value="Caspase-1"/>
    <property type="match status" value="1"/>
</dbReference>
<dbReference type="GO" id="GO:0097169">
    <property type="term" value="C:AIM2 inflammasome complex"/>
    <property type="evidence" value="ECO:0007669"/>
    <property type="project" value="TreeGrafter"/>
</dbReference>
<proteinExistence type="inferred from homology"/>
<dbReference type="SMART" id="SM00115">
    <property type="entry name" value="CASc"/>
    <property type="match status" value="1"/>
</dbReference>
<dbReference type="PROSITE" id="PS50209">
    <property type="entry name" value="CARD"/>
    <property type="match status" value="1"/>
</dbReference>
<dbReference type="InterPro" id="IPR001309">
    <property type="entry name" value="Pept_C14_p20"/>
</dbReference>
<evidence type="ECO:0000256" key="3">
    <source>
        <dbReference type="ARBA" id="ARBA00010134"/>
    </source>
</evidence>
<evidence type="ECO:0000256" key="16">
    <source>
        <dbReference type="ARBA" id="ARBA00068181"/>
    </source>
</evidence>
<dbReference type="AlphaFoldDB" id="A0A9B0WHP6"/>
<evidence type="ECO:0000256" key="1">
    <source>
        <dbReference type="ARBA" id="ARBA00004236"/>
    </source>
</evidence>
<evidence type="ECO:0000256" key="10">
    <source>
        <dbReference type="ARBA" id="ARBA00022843"/>
    </source>
</evidence>
<dbReference type="FunFam" id="1.10.533.10:FF:000031">
    <property type="entry name" value="Caspase 1, isoform CRA_b"/>
    <property type="match status" value="1"/>
</dbReference>
<dbReference type="GO" id="GO:0006954">
    <property type="term" value="P:inflammatory response"/>
    <property type="evidence" value="ECO:0007669"/>
    <property type="project" value="UniProtKB-ARBA"/>
</dbReference>
<dbReference type="GO" id="GO:0072559">
    <property type="term" value="C:NLRP3 inflammasome complex"/>
    <property type="evidence" value="ECO:0007669"/>
    <property type="project" value="TreeGrafter"/>
</dbReference>
<dbReference type="GO" id="GO:0050727">
    <property type="term" value="P:regulation of inflammatory response"/>
    <property type="evidence" value="ECO:0007669"/>
    <property type="project" value="TreeGrafter"/>
</dbReference>
<evidence type="ECO:0000256" key="11">
    <source>
        <dbReference type="ARBA" id="ARBA00023136"/>
    </source>
</evidence>
<dbReference type="PANTHER" id="PTHR47901">
    <property type="entry name" value="CASPASE RECRUITMENT DOMAIN-CONTAINING PROTEIN 18"/>
    <property type="match status" value="1"/>
</dbReference>
<evidence type="ECO:0000313" key="25">
    <source>
        <dbReference type="Proteomes" id="UP000504623"/>
    </source>
</evidence>
<dbReference type="InterPro" id="IPR011600">
    <property type="entry name" value="Pept_C14_caspase"/>
</dbReference>
<keyword evidence="12" id="KW-0865">Zymogen</keyword>
<comment type="subcellular location">
    <subcellularLocation>
        <location evidence="1">Cell membrane</location>
    </subcellularLocation>
    <subcellularLocation>
        <location evidence="2">Cytoplasm</location>
    </subcellularLocation>
</comment>
<dbReference type="CDD" id="cd00032">
    <property type="entry name" value="CASc"/>
    <property type="match status" value="1"/>
</dbReference>
<keyword evidence="10" id="KW-0832">Ubl conjugation</keyword>
<evidence type="ECO:0000256" key="13">
    <source>
        <dbReference type="ARBA" id="ARBA00050375"/>
    </source>
</evidence>
<evidence type="ECO:0000256" key="8">
    <source>
        <dbReference type="ARBA" id="ARBA00022801"/>
    </source>
</evidence>
<reference evidence="26" key="1">
    <citation type="submission" date="2025-08" db="UniProtKB">
        <authorList>
            <consortium name="RefSeq"/>
        </authorList>
    </citation>
    <scope>IDENTIFICATION</scope>
    <source>
        <tissue evidence="26">Spleen</tissue>
    </source>
</reference>
<evidence type="ECO:0000256" key="21">
    <source>
        <dbReference type="RuleBase" id="RU003971"/>
    </source>
</evidence>
<evidence type="ECO:0000256" key="12">
    <source>
        <dbReference type="ARBA" id="ARBA00023145"/>
    </source>
</evidence>
<dbReference type="GO" id="GO:0042981">
    <property type="term" value="P:regulation of apoptotic process"/>
    <property type="evidence" value="ECO:0007669"/>
    <property type="project" value="InterPro"/>
</dbReference>
<evidence type="ECO:0000256" key="20">
    <source>
        <dbReference type="ARBA" id="ARBA00081790"/>
    </source>
</evidence>
<dbReference type="GO" id="GO:0032496">
    <property type="term" value="P:response to lipopolysaccharide"/>
    <property type="evidence" value="ECO:0007669"/>
    <property type="project" value="UniProtKB-ARBA"/>
</dbReference>
<comment type="catalytic activity">
    <reaction evidence="13">
        <text>Strict requirement for an Asp residue at position P1 and has a preferred cleavage sequence of Tyr-Val-Ala-Asp-|-.</text>
        <dbReference type="EC" id="3.4.22.36"/>
    </reaction>
</comment>
<dbReference type="EC" id="3.4.22.36" evidence="15"/>
<dbReference type="PRINTS" id="PR00376">
    <property type="entry name" value="IL1BCENZYME"/>
</dbReference>
<dbReference type="PROSITE" id="PS50208">
    <property type="entry name" value="CASPASE_P20"/>
    <property type="match status" value="1"/>
</dbReference>
<dbReference type="SUPFAM" id="SSF47986">
    <property type="entry name" value="DEATH domain"/>
    <property type="match status" value="1"/>
</dbReference>
<keyword evidence="8" id="KW-0378">Hydrolase</keyword>
<keyword evidence="11" id="KW-0472">Membrane</keyword>
<evidence type="ECO:0000256" key="9">
    <source>
        <dbReference type="ARBA" id="ARBA00022807"/>
    </source>
</evidence>
<sequence length="479" mass="54940">MEFFYKPIEVLSCTGQHLDSTHVDRYKEAKEICKVTLLKANILTERDRQLNRNKISEVNQKSHGWFCFEALEAGAQLSVLCISDGKVNDMKECGLMFSANRLKDKRKLFVQSVSEDTLNGLLDDLLSDKVLNQEEVEIVKKENNTTIAKARALMDFVIPKGLHANQNLIKHICERNITLAKKLGFPSAVSETLNRPKETASAESIDKLKLCSYEDFLNRKEKEKSGEIYLIKEKKERTRLALIICNTEFEYLSRRNGADHDIRGMKELLEGLNYTVQVEENCTARNMESILKAFATRDEHKFSDSTFLVFMSHGLLDKICGIKHSDENPDVLLYDTIFQNFNNLKCPNLRDKPKVIIIQACRGEREREAWVSDFPASSADSSSLSLENLQDDGVHKTHVEKDFVAFCSSTPHDVSWRSENGSVFIIQLINCFQNYSWCCHLIEIFGKVQYFFEKPGVKVQMPTIERLSMPKKFYLFPGN</sequence>
<protein>
    <recommendedName>
        <fullName evidence="16">Caspase-1</fullName>
        <ecNumber evidence="15">3.4.22.36</ecNumber>
    </recommendedName>
    <alternativeName>
        <fullName evidence="20">Interleukin-1 beta convertase</fullName>
    </alternativeName>
    <alternativeName>
        <fullName evidence="17">Interleukin-1 beta-converting enzyme</fullName>
    </alternativeName>
    <alternativeName>
        <fullName evidence="18 19">p45</fullName>
    </alternativeName>
</protein>
<evidence type="ECO:0000313" key="26">
    <source>
        <dbReference type="RefSeq" id="XP_006834019.1"/>
    </source>
</evidence>
<dbReference type="SUPFAM" id="SSF52129">
    <property type="entry name" value="Caspase-like"/>
    <property type="match status" value="1"/>
</dbReference>
<gene>
    <name evidence="26" type="primary">LOC102841261</name>
</gene>
<dbReference type="OrthoDB" id="6097640at2759"/>
<evidence type="ECO:0000259" key="24">
    <source>
        <dbReference type="PROSITE" id="PS50209"/>
    </source>
</evidence>
<feature type="domain" description="Caspase family p20" evidence="23">
    <location>
        <begin position="237"/>
        <end position="365"/>
    </location>
</feature>
<evidence type="ECO:0000256" key="4">
    <source>
        <dbReference type="ARBA" id="ARBA00022475"/>
    </source>
</evidence>
<evidence type="ECO:0000256" key="18">
    <source>
        <dbReference type="ARBA" id="ARBA00080846"/>
    </source>
</evidence>
<evidence type="ECO:0000256" key="15">
    <source>
        <dbReference type="ARBA" id="ARBA00066470"/>
    </source>
</evidence>
<dbReference type="PANTHER" id="PTHR47901:SF3">
    <property type="entry name" value="CASPASE-1"/>
    <property type="match status" value="1"/>
</dbReference>
<dbReference type="Pfam" id="PF00656">
    <property type="entry name" value="Peptidase_C14"/>
    <property type="match status" value="1"/>
</dbReference>
<dbReference type="RefSeq" id="XP_006834019.1">
    <property type="nucleotide sequence ID" value="XM_006833956.1"/>
</dbReference>
<evidence type="ECO:0000256" key="7">
    <source>
        <dbReference type="ARBA" id="ARBA00022703"/>
    </source>
</evidence>
<dbReference type="GO" id="GO:0032731">
    <property type="term" value="P:positive regulation of interleukin-1 beta production"/>
    <property type="evidence" value="ECO:0007669"/>
    <property type="project" value="UniProtKB-ARBA"/>
</dbReference>
<dbReference type="PROSITE" id="PS50207">
    <property type="entry name" value="CASPASE_P10"/>
    <property type="match status" value="1"/>
</dbReference>
<evidence type="ECO:0000256" key="2">
    <source>
        <dbReference type="ARBA" id="ARBA00004496"/>
    </source>
</evidence>
<dbReference type="InterPro" id="IPR015917">
    <property type="entry name" value="Pept_C14A"/>
</dbReference>
<feature type="domain" description="CARD" evidence="24">
    <location>
        <begin position="102"/>
        <end position="187"/>
    </location>
</feature>